<feature type="transmembrane region" description="Helical" evidence="7">
    <location>
        <begin position="194"/>
        <end position="217"/>
    </location>
</feature>
<dbReference type="InterPro" id="IPR001851">
    <property type="entry name" value="ABC_transp_permease"/>
</dbReference>
<dbReference type="AlphaFoldDB" id="A0A9W6H5M6"/>
<reference evidence="8" key="2">
    <citation type="submission" date="2023-01" db="EMBL/GenBank/DDBJ databases">
        <authorList>
            <person name="Sun Q."/>
            <person name="Evtushenko L."/>
        </authorList>
    </citation>
    <scope>NUCLEOTIDE SEQUENCE</scope>
    <source>
        <strain evidence="8">VKM Ac-1020</strain>
    </source>
</reference>
<organism evidence="8 9">
    <name type="scientific">Microbacterium barkeri</name>
    <dbReference type="NCBI Taxonomy" id="33917"/>
    <lineage>
        <taxon>Bacteria</taxon>
        <taxon>Bacillati</taxon>
        <taxon>Actinomycetota</taxon>
        <taxon>Actinomycetes</taxon>
        <taxon>Micrococcales</taxon>
        <taxon>Microbacteriaceae</taxon>
        <taxon>Microbacterium</taxon>
    </lineage>
</organism>
<feature type="transmembrane region" description="Helical" evidence="7">
    <location>
        <begin position="88"/>
        <end position="111"/>
    </location>
</feature>
<feature type="transmembrane region" description="Helical" evidence="7">
    <location>
        <begin position="145"/>
        <end position="163"/>
    </location>
</feature>
<evidence type="ECO:0000256" key="3">
    <source>
        <dbReference type="ARBA" id="ARBA00022692"/>
    </source>
</evidence>
<evidence type="ECO:0000256" key="7">
    <source>
        <dbReference type="SAM" id="Phobius"/>
    </source>
</evidence>
<dbReference type="RefSeq" id="WP_271174446.1">
    <property type="nucleotide sequence ID" value="NZ_BSEJ01000017.1"/>
</dbReference>
<keyword evidence="2" id="KW-1003">Cell membrane</keyword>
<comment type="subcellular location">
    <subcellularLocation>
        <location evidence="1">Cell membrane</location>
        <topology evidence="1">Multi-pass membrane protein</topology>
    </subcellularLocation>
</comment>
<evidence type="ECO:0000313" key="8">
    <source>
        <dbReference type="EMBL" id="GLJ62763.1"/>
    </source>
</evidence>
<evidence type="ECO:0000256" key="2">
    <source>
        <dbReference type="ARBA" id="ARBA00022475"/>
    </source>
</evidence>
<keyword evidence="3 7" id="KW-0812">Transmembrane</keyword>
<comment type="caution">
    <text evidence="8">The sequence shown here is derived from an EMBL/GenBank/DDBJ whole genome shotgun (WGS) entry which is preliminary data.</text>
</comment>
<feature type="transmembrane region" description="Helical" evidence="7">
    <location>
        <begin position="12"/>
        <end position="30"/>
    </location>
</feature>
<evidence type="ECO:0000313" key="9">
    <source>
        <dbReference type="Proteomes" id="UP001142462"/>
    </source>
</evidence>
<name>A0A9W6H5M6_9MICO</name>
<proteinExistence type="predicted"/>
<dbReference type="PANTHER" id="PTHR43370">
    <property type="entry name" value="SUGAR ABC TRANSPORTER INTEGRAL MEMBRANE PROTEIN-RELATED"/>
    <property type="match status" value="1"/>
</dbReference>
<dbReference type="CDD" id="cd06580">
    <property type="entry name" value="TM_PBP1_transp_TpRbsC_like"/>
    <property type="match status" value="1"/>
</dbReference>
<dbReference type="GO" id="GO:0022857">
    <property type="term" value="F:transmembrane transporter activity"/>
    <property type="evidence" value="ECO:0007669"/>
    <property type="project" value="InterPro"/>
</dbReference>
<dbReference type="Pfam" id="PF02653">
    <property type="entry name" value="BPD_transp_2"/>
    <property type="match status" value="1"/>
</dbReference>
<feature type="transmembrane region" description="Helical" evidence="7">
    <location>
        <begin position="229"/>
        <end position="253"/>
    </location>
</feature>
<dbReference type="EMBL" id="BSEJ01000017">
    <property type="protein sequence ID" value="GLJ62763.1"/>
    <property type="molecule type" value="Genomic_DNA"/>
</dbReference>
<feature type="transmembrane region" description="Helical" evidence="7">
    <location>
        <begin position="273"/>
        <end position="291"/>
    </location>
</feature>
<evidence type="ECO:0000256" key="1">
    <source>
        <dbReference type="ARBA" id="ARBA00004651"/>
    </source>
</evidence>
<dbReference type="Proteomes" id="UP001142462">
    <property type="component" value="Unassembled WGS sequence"/>
</dbReference>
<accession>A0A9W6H5M6</accession>
<dbReference type="GO" id="GO:0005886">
    <property type="term" value="C:plasma membrane"/>
    <property type="evidence" value="ECO:0007669"/>
    <property type="project" value="UniProtKB-SubCell"/>
</dbReference>
<keyword evidence="9" id="KW-1185">Reference proteome</keyword>
<dbReference type="PANTHER" id="PTHR43370:SF2">
    <property type="entry name" value="ABC TRANSPORTER PERMEASE PROTEIN"/>
    <property type="match status" value="1"/>
</dbReference>
<evidence type="ECO:0000256" key="4">
    <source>
        <dbReference type="ARBA" id="ARBA00022989"/>
    </source>
</evidence>
<feature type="compositionally biased region" description="Low complexity" evidence="6">
    <location>
        <begin position="320"/>
        <end position="346"/>
    </location>
</feature>
<evidence type="ECO:0000256" key="6">
    <source>
        <dbReference type="SAM" id="MobiDB-lite"/>
    </source>
</evidence>
<feature type="region of interest" description="Disordered" evidence="6">
    <location>
        <begin position="320"/>
        <end position="363"/>
    </location>
</feature>
<reference evidence="8" key="1">
    <citation type="journal article" date="2014" name="Int. J. Syst. Evol. Microbiol.">
        <title>Complete genome sequence of Corynebacterium casei LMG S-19264T (=DSM 44701T), isolated from a smear-ripened cheese.</title>
        <authorList>
            <consortium name="US DOE Joint Genome Institute (JGI-PGF)"/>
            <person name="Walter F."/>
            <person name="Albersmeier A."/>
            <person name="Kalinowski J."/>
            <person name="Ruckert C."/>
        </authorList>
    </citation>
    <scope>NUCLEOTIDE SEQUENCE</scope>
    <source>
        <strain evidence="8">VKM Ac-1020</strain>
    </source>
</reference>
<protein>
    <submittedName>
        <fullName evidence="8">ABC transporter permease</fullName>
    </submittedName>
</protein>
<gene>
    <name evidence="8" type="ORF">GCM10017576_28940</name>
</gene>
<evidence type="ECO:0000256" key="5">
    <source>
        <dbReference type="ARBA" id="ARBA00023136"/>
    </source>
</evidence>
<keyword evidence="5 7" id="KW-0472">Membrane</keyword>
<keyword evidence="4 7" id="KW-1133">Transmembrane helix</keyword>
<sequence length="363" mass="37291">MILVLADFLNSGIRLTTPILFAAIASMLSARAGILNLAIESKVLIGAFVGILVAAGTGNTLLGVVAAAAAGAAIGAVMAAAHRLGVDLVVLAIGLNILVLQLTVFLMRSFLGGVGTYKPDIDPIASVSVPVLSDLPVAGNLLSRLNWLVYLAYLLVPAIALWFRTRAGRHLLAVGEAPLAAASAGLKVGRSQVLTLIVAGAIAGLGGAFLSVGDLGLFTRNMSADRGWIGITAALLALNKPAFLIPAAGVFGLASAASIRLQQFDVPANLTQFIPQGAAFVALVLVGLRSTSRGQVLRLWSNSSRISLALPRRRRTVAVAPRPDAVAPRPDAVAPRPDAGVAPSDPPADDTAPDAPRRSTLHH</sequence>